<dbReference type="EC" id="2.7.7.65" evidence="4"/>
<evidence type="ECO:0000313" key="4">
    <source>
        <dbReference type="EMBL" id="MDK2593818.1"/>
    </source>
</evidence>
<name>A0ABT7EEW0_9GAMM</name>
<keyword evidence="1" id="KW-1133">Transmembrane helix</keyword>
<feature type="domain" description="GGDEF" evidence="3">
    <location>
        <begin position="441"/>
        <end position="602"/>
    </location>
</feature>
<dbReference type="EMBL" id="JASJUT010000001">
    <property type="protein sequence ID" value="MDK2593818.1"/>
    <property type="molecule type" value="Genomic_DNA"/>
</dbReference>
<feature type="chain" id="PRO_5045923133" evidence="2">
    <location>
        <begin position="20"/>
        <end position="602"/>
    </location>
</feature>
<dbReference type="Gene3D" id="1.25.40.10">
    <property type="entry name" value="Tetratricopeptide repeat domain"/>
    <property type="match status" value="2"/>
</dbReference>
<protein>
    <submittedName>
        <fullName evidence="4">Diguanylate cyclase</fullName>
        <ecNumber evidence="4">2.7.7.65</ecNumber>
    </submittedName>
</protein>
<dbReference type="Proteomes" id="UP001231915">
    <property type="component" value="Unassembled WGS sequence"/>
</dbReference>
<dbReference type="SMART" id="SM00267">
    <property type="entry name" value="GGDEF"/>
    <property type="match status" value="1"/>
</dbReference>
<reference evidence="4 5" key="1">
    <citation type="submission" date="2023-05" db="EMBL/GenBank/DDBJ databases">
        <title>Pseudoalteromonas ardens sp. nov., Pseudoalteromonas obscura sp. nov., and Pseudoalteromonas umbrosa sp. nov., isolated from the coral Montipora capitata.</title>
        <authorList>
            <person name="Thomas E.M."/>
            <person name="Smith E.M."/>
            <person name="Papke E."/>
            <person name="Shlafstein M.D."/>
            <person name="Oline D.K."/>
            <person name="Videau P."/>
            <person name="Saw J.H."/>
            <person name="Strangman W.K."/>
            <person name="Ushijima B."/>
        </authorList>
    </citation>
    <scope>NUCLEOTIDE SEQUENCE [LARGE SCALE GENOMIC DNA]</scope>
    <source>
        <strain evidence="4 5">P94</strain>
    </source>
</reference>
<dbReference type="SUPFAM" id="SSF55073">
    <property type="entry name" value="Nucleotide cyclase"/>
    <property type="match status" value="1"/>
</dbReference>
<evidence type="ECO:0000256" key="1">
    <source>
        <dbReference type="SAM" id="Phobius"/>
    </source>
</evidence>
<dbReference type="InterPro" id="IPR029787">
    <property type="entry name" value="Nucleotide_cyclase"/>
</dbReference>
<proteinExistence type="predicted"/>
<evidence type="ECO:0000259" key="3">
    <source>
        <dbReference type="SMART" id="SM00267"/>
    </source>
</evidence>
<feature type="signal peptide" evidence="2">
    <location>
        <begin position="1"/>
        <end position="19"/>
    </location>
</feature>
<comment type="caution">
    <text evidence="4">The sequence shown here is derived from an EMBL/GenBank/DDBJ whole genome shotgun (WGS) entry which is preliminary data.</text>
</comment>
<keyword evidence="2" id="KW-0732">Signal</keyword>
<evidence type="ECO:0000313" key="5">
    <source>
        <dbReference type="Proteomes" id="UP001231915"/>
    </source>
</evidence>
<feature type="transmembrane region" description="Helical" evidence="1">
    <location>
        <begin position="422"/>
        <end position="440"/>
    </location>
</feature>
<keyword evidence="5" id="KW-1185">Reference proteome</keyword>
<dbReference type="SUPFAM" id="SSF48452">
    <property type="entry name" value="TPR-like"/>
    <property type="match status" value="2"/>
</dbReference>
<dbReference type="InterPro" id="IPR043128">
    <property type="entry name" value="Rev_trsase/Diguanyl_cyclase"/>
</dbReference>
<dbReference type="RefSeq" id="WP_211013079.1">
    <property type="nucleotide sequence ID" value="NZ_JASJUT010000001.1"/>
</dbReference>
<dbReference type="Gene3D" id="3.30.70.270">
    <property type="match status" value="1"/>
</dbReference>
<accession>A0ABT7EEW0</accession>
<dbReference type="Pfam" id="PF00990">
    <property type="entry name" value="GGDEF"/>
    <property type="match status" value="1"/>
</dbReference>
<keyword evidence="1" id="KW-0472">Membrane</keyword>
<evidence type="ECO:0000256" key="2">
    <source>
        <dbReference type="SAM" id="SignalP"/>
    </source>
</evidence>
<keyword evidence="4" id="KW-0548">Nucleotidyltransferase</keyword>
<dbReference type="InterPro" id="IPR011990">
    <property type="entry name" value="TPR-like_helical_dom_sf"/>
</dbReference>
<keyword evidence="4" id="KW-0808">Transferase</keyword>
<organism evidence="4 5">
    <name type="scientific">Pseudoalteromonas obscura</name>
    <dbReference type="NCBI Taxonomy" id="3048491"/>
    <lineage>
        <taxon>Bacteria</taxon>
        <taxon>Pseudomonadati</taxon>
        <taxon>Pseudomonadota</taxon>
        <taxon>Gammaproteobacteria</taxon>
        <taxon>Alteromonadales</taxon>
        <taxon>Pseudoalteromonadaceae</taxon>
        <taxon>Pseudoalteromonas</taxon>
    </lineage>
</organism>
<dbReference type="InterPro" id="IPR000160">
    <property type="entry name" value="GGDEF_dom"/>
</dbReference>
<sequence>MQLFIVFAVTLLCSLSVSAFTKKQLLEHELQVVPSPSLVLSVQNPPADIDNVFWLTLKARAAFFRGDIQAASSYFDVVKYSVQDAPLQLSSGYWFLYRAFFSIEQGDLDKAKQYINQARLSFTHNKATDFLIRTYAMEAVISVWREEYSFALKSLQSAQSFMSRSNSELDSITKLMVYDGLTAYYSTLKFYVKALGYAHQAQELASKHNNILDGLPVKYNLCLTLLRAQLIDKAELCYQQMHELSEQHNLPRYQFWSLSGLGKIALSKKDFGKAIASLKAAQESQQNAIINPAHIIVLHNNLAYAYSQVKQFDSALAQIVQSKSVLKSYHSPLNNRYARQTLKIEADVYQSKQDLPQTISTLRTYIKLLEDNTAQSQERLELNAIVGTSVFDRKDLQMRASQQSSDYNSSSYQRKDQELTKAYIIIGLLITILLVVVVYYRHSRSNLTKVLHYKDLNTGLYNRRYFIEQFERITNNGLDYAMALIEFDTDNTGDYDRSICSEKEVKFAAEQLSMQFRDDGDLVCRVSEREFVILCQGMKKPVLQKRLSVLQHFFTAQKQLHPINFSGALICSEEGDFGNIFAELESRLIHVKRTAHGQVVAF</sequence>
<keyword evidence="1" id="KW-0812">Transmembrane</keyword>
<dbReference type="SMART" id="SM00028">
    <property type="entry name" value="TPR"/>
    <property type="match status" value="4"/>
</dbReference>
<dbReference type="InterPro" id="IPR019734">
    <property type="entry name" value="TPR_rpt"/>
</dbReference>
<dbReference type="GO" id="GO:0052621">
    <property type="term" value="F:diguanylate cyclase activity"/>
    <property type="evidence" value="ECO:0007669"/>
    <property type="project" value="UniProtKB-EC"/>
</dbReference>
<gene>
    <name evidence="4" type="ORF">QNM18_01905</name>
</gene>